<reference evidence="2 3" key="1">
    <citation type="submission" date="2017-03" db="EMBL/GenBank/DDBJ databases">
        <authorList>
            <person name="Afonso C.L."/>
            <person name="Miller P.J."/>
            <person name="Scott M.A."/>
            <person name="Spackman E."/>
            <person name="Goraichik I."/>
            <person name="Dimitrov K.M."/>
            <person name="Suarez D.L."/>
            <person name="Swayne D.E."/>
        </authorList>
    </citation>
    <scope>NUCLEOTIDE SEQUENCE [LARGE SCALE GENOMIC DNA]</scope>
    <source>
        <strain evidence="2">SB41UT1</strain>
    </source>
</reference>
<dbReference type="EMBL" id="FWPT01000010">
    <property type="protein sequence ID" value="SMA50024.1"/>
    <property type="molecule type" value="Genomic_DNA"/>
</dbReference>
<gene>
    <name evidence="2" type="ORF">EHSB41UT_03815</name>
</gene>
<organism evidence="2 3">
    <name type="scientific">Parendozoicomonas haliclonae</name>
    <dbReference type="NCBI Taxonomy" id="1960125"/>
    <lineage>
        <taxon>Bacteria</taxon>
        <taxon>Pseudomonadati</taxon>
        <taxon>Pseudomonadota</taxon>
        <taxon>Gammaproteobacteria</taxon>
        <taxon>Oceanospirillales</taxon>
        <taxon>Endozoicomonadaceae</taxon>
        <taxon>Parendozoicomonas</taxon>
    </lineage>
</organism>
<name>A0A1X7ANZ4_9GAMM</name>
<evidence type="ECO:0000313" key="2">
    <source>
        <dbReference type="EMBL" id="SMA50024.1"/>
    </source>
</evidence>
<feature type="compositionally biased region" description="Basic and acidic residues" evidence="1">
    <location>
        <begin position="233"/>
        <end position="242"/>
    </location>
</feature>
<protein>
    <submittedName>
        <fullName evidence="2">Uncharacterized protein</fullName>
    </submittedName>
</protein>
<dbReference type="AlphaFoldDB" id="A0A1X7ANZ4"/>
<dbReference type="Proteomes" id="UP000196573">
    <property type="component" value="Unassembled WGS sequence"/>
</dbReference>
<keyword evidence="3" id="KW-1185">Reference proteome</keyword>
<proteinExistence type="predicted"/>
<feature type="region of interest" description="Disordered" evidence="1">
    <location>
        <begin position="227"/>
        <end position="250"/>
    </location>
</feature>
<sequence length="250" mass="29044">MLRDVEFGLIKSAKGCGSEVCAQVLRQSPLLNDPNQKSHYIQILKIQLLAISGDVSTAQQRAKGLPQGWKKIIDALFNSRQYQKLIAFQLEPGASIEDQAEFCFYKAMALHNLAFRDVKYNKGRMSEEFVKRLQVMLSWADALCKDSIRLSYNHKALSQRAHILGLKAELVLDDETYDDLLDEQSLYFELANAADPDRKLRQKGRCQEWRSDEHWAKGVLADRRRALKRDQRHKPYDRDERRIRKKPGRR</sequence>
<evidence type="ECO:0000313" key="3">
    <source>
        <dbReference type="Proteomes" id="UP000196573"/>
    </source>
</evidence>
<evidence type="ECO:0000256" key="1">
    <source>
        <dbReference type="SAM" id="MobiDB-lite"/>
    </source>
</evidence>
<accession>A0A1X7ANZ4</accession>